<dbReference type="PANTHER" id="PTHR15492:SF1">
    <property type="entry name" value="CYCLIN-D1-BINDING PROTEIN 1"/>
    <property type="match status" value="1"/>
</dbReference>
<dbReference type="EMBL" id="JANBOI010000454">
    <property type="protein sequence ID" value="KAJ1730440.1"/>
    <property type="molecule type" value="Genomic_DNA"/>
</dbReference>
<gene>
    <name evidence="3" type="ORF">LPJ61_003012</name>
</gene>
<dbReference type="Gene3D" id="1.20.1410.10">
    <property type="entry name" value="I/LWEQ domain"/>
    <property type="match status" value="1"/>
</dbReference>
<feature type="region of interest" description="Disordered" evidence="1">
    <location>
        <begin position="195"/>
        <end position="216"/>
    </location>
</feature>
<dbReference type="OrthoDB" id="41588at2759"/>
<accession>A0A9W7YDV3</accession>
<name>A0A9W7YDV3_9FUNG</name>
<keyword evidence="4" id="KW-1185">Reference proteome</keyword>
<organism evidence="3 4">
    <name type="scientific">Coemansia biformis</name>
    <dbReference type="NCBI Taxonomy" id="1286918"/>
    <lineage>
        <taxon>Eukaryota</taxon>
        <taxon>Fungi</taxon>
        <taxon>Fungi incertae sedis</taxon>
        <taxon>Zoopagomycota</taxon>
        <taxon>Kickxellomycotina</taxon>
        <taxon>Kickxellomycetes</taxon>
        <taxon>Kickxellales</taxon>
        <taxon>Kickxellaceae</taxon>
        <taxon>Coemansia</taxon>
    </lineage>
</organism>
<dbReference type="GO" id="GO:0005634">
    <property type="term" value="C:nucleus"/>
    <property type="evidence" value="ECO:0007669"/>
    <property type="project" value="TreeGrafter"/>
</dbReference>
<dbReference type="Proteomes" id="UP001143981">
    <property type="component" value="Unassembled WGS sequence"/>
</dbReference>
<evidence type="ECO:0000256" key="1">
    <source>
        <dbReference type="SAM" id="MobiDB-lite"/>
    </source>
</evidence>
<comment type="caution">
    <text evidence="3">The sequence shown here is derived from an EMBL/GenBank/DDBJ whole genome shotgun (WGS) entry which is preliminary data.</text>
</comment>
<dbReference type="InterPro" id="IPR049317">
    <property type="entry name" value="GCIP-like_N"/>
</dbReference>
<evidence type="ECO:0000313" key="4">
    <source>
        <dbReference type="Proteomes" id="UP001143981"/>
    </source>
</evidence>
<reference evidence="3" key="1">
    <citation type="submission" date="2022-07" db="EMBL/GenBank/DDBJ databases">
        <title>Phylogenomic reconstructions and comparative analyses of Kickxellomycotina fungi.</title>
        <authorList>
            <person name="Reynolds N.K."/>
            <person name="Stajich J.E."/>
            <person name="Barry K."/>
            <person name="Grigoriev I.V."/>
            <person name="Crous P."/>
            <person name="Smith M.E."/>
        </authorList>
    </citation>
    <scope>NUCLEOTIDE SEQUENCE</scope>
    <source>
        <strain evidence="3">BCRC 34381</strain>
    </source>
</reference>
<evidence type="ECO:0000313" key="3">
    <source>
        <dbReference type="EMBL" id="KAJ1730440.1"/>
    </source>
</evidence>
<protein>
    <recommendedName>
        <fullName evidence="2">Cyclin-D1-binding protein 1-like N-terminal domain-containing protein</fullName>
    </recommendedName>
</protein>
<dbReference type="Pfam" id="PF13324">
    <property type="entry name" value="GCIP_N"/>
    <property type="match status" value="1"/>
</dbReference>
<dbReference type="AlphaFoldDB" id="A0A9W7YDV3"/>
<dbReference type="InterPro" id="IPR026907">
    <property type="entry name" value="GCIP-like"/>
</dbReference>
<dbReference type="PANTHER" id="PTHR15492">
    <property type="entry name" value="CYCLIN D1-BINDING PROTEIN 1"/>
    <property type="match status" value="1"/>
</dbReference>
<evidence type="ECO:0000259" key="2">
    <source>
        <dbReference type="Pfam" id="PF13324"/>
    </source>
</evidence>
<feature type="domain" description="Cyclin-D1-binding protein 1-like N-terminal" evidence="2">
    <location>
        <begin position="51"/>
        <end position="194"/>
    </location>
</feature>
<proteinExistence type="predicted"/>
<dbReference type="Gene3D" id="1.20.1420.10">
    <property type="entry name" value="Talin, central domain"/>
    <property type="match status" value="1"/>
</dbReference>
<feature type="non-terminal residue" evidence="3">
    <location>
        <position position="293"/>
    </location>
</feature>
<sequence>MAGSDIGDETQKLLYALAVTLRTFLGHVNDFAGCDDAHEGFSAASFKAAANDLGATIDKEVTFLMIACKPPAREPEIQTLCPKVSAAFFHLVQQVDRIPKSAGHEYLVAVRRAVCRSLIAAAALANSFIDDKVEIEQAIMAKLHYMPISGVFWEHCKTLSQIPADNRAAAALVWTSLVGSLVNDAADELHESLESAASNTAAEHDGSDANLSDDSMDELDGEIPAARIGDARKIEKLVLAAKHTCDKVGLRCIRGCTSLDDERTIWLDRLVELGKTVQAAVDSLVATLFMDES</sequence>